<dbReference type="Gene3D" id="3.40.605.10">
    <property type="entry name" value="Aldehyde Dehydrogenase, Chain A, domain 1"/>
    <property type="match status" value="1"/>
</dbReference>
<reference evidence="6" key="1">
    <citation type="submission" date="2019-10" db="EMBL/GenBank/DDBJ databases">
        <title>Bird 10,000 Genomes (B10K) Project - Family phase.</title>
        <authorList>
            <person name="Zhang G."/>
        </authorList>
    </citation>
    <scope>NUCLEOTIDE SEQUENCE</scope>
    <source>
        <strain evidence="6">B10K-IZ-033-78</strain>
        <tissue evidence="6">Muscle</tissue>
    </source>
</reference>
<dbReference type="Pfam" id="PF00171">
    <property type="entry name" value="Aldedh"/>
    <property type="match status" value="1"/>
</dbReference>
<dbReference type="Gene3D" id="3.40.309.10">
    <property type="entry name" value="Aldehyde Dehydrogenase, Chain A, domain 2"/>
    <property type="match status" value="1"/>
</dbReference>
<name>A0A850V9G4_9CORV</name>
<dbReference type="FunFam" id="3.40.605.10:FF:000001">
    <property type="entry name" value="Aldehyde dehydrogenase 1"/>
    <property type="match status" value="1"/>
</dbReference>
<evidence type="ECO:0000259" key="5">
    <source>
        <dbReference type="Pfam" id="PF00171"/>
    </source>
</evidence>
<dbReference type="GO" id="GO:0016620">
    <property type="term" value="F:oxidoreductase activity, acting on the aldehyde or oxo group of donors, NAD or NADP as acceptor"/>
    <property type="evidence" value="ECO:0007669"/>
    <property type="project" value="InterPro"/>
</dbReference>
<evidence type="ECO:0000313" key="7">
    <source>
        <dbReference type="Proteomes" id="UP000640999"/>
    </source>
</evidence>
<accession>A0A850V9G4</accession>
<dbReference type="PROSITE" id="PS00070">
    <property type="entry name" value="ALDEHYDE_DEHYDR_CYS"/>
    <property type="match status" value="1"/>
</dbReference>
<dbReference type="EMBL" id="WEIW01003265">
    <property type="protein sequence ID" value="NWH40927.1"/>
    <property type="molecule type" value="Genomic_DNA"/>
</dbReference>
<dbReference type="InterPro" id="IPR016162">
    <property type="entry name" value="Ald_DH_N"/>
</dbReference>
<dbReference type="PROSITE" id="PS00687">
    <property type="entry name" value="ALDEHYDE_DEHYDR_GLU"/>
    <property type="match status" value="1"/>
</dbReference>
<keyword evidence="7" id="KW-1185">Reference proteome</keyword>
<evidence type="ECO:0000256" key="1">
    <source>
        <dbReference type="ARBA" id="ARBA00009986"/>
    </source>
</evidence>
<dbReference type="Proteomes" id="UP000640999">
    <property type="component" value="Unassembled WGS sequence"/>
</dbReference>
<dbReference type="OrthoDB" id="310895at2759"/>
<evidence type="ECO:0000313" key="6">
    <source>
        <dbReference type="EMBL" id="NWH40927.1"/>
    </source>
</evidence>
<dbReference type="InterPro" id="IPR016161">
    <property type="entry name" value="Ald_DH/histidinol_DH"/>
</dbReference>
<dbReference type="SUPFAM" id="SSF53720">
    <property type="entry name" value="ALDH-like"/>
    <property type="match status" value="1"/>
</dbReference>
<dbReference type="InterPro" id="IPR016163">
    <property type="entry name" value="Ald_DH_C"/>
</dbReference>
<evidence type="ECO:0000256" key="2">
    <source>
        <dbReference type="ARBA" id="ARBA00023002"/>
    </source>
</evidence>
<comment type="caution">
    <text evidence="6">The sequence shown here is derived from an EMBL/GenBank/DDBJ whole genome shotgun (WGS) entry which is preliminary data.</text>
</comment>
<dbReference type="InterPro" id="IPR029510">
    <property type="entry name" value="Ald_DH_CS_GLU"/>
</dbReference>
<evidence type="ECO:0000256" key="4">
    <source>
        <dbReference type="RuleBase" id="RU003345"/>
    </source>
</evidence>
<gene>
    <name evidence="6" type="primary">Aldh2b4</name>
    <name evidence="6" type="ORF">CHLHAR_R15548</name>
</gene>
<feature type="non-terminal residue" evidence="6">
    <location>
        <position position="1"/>
    </location>
</feature>
<feature type="active site" evidence="3">
    <location>
        <position position="245"/>
    </location>
</feature>
<dbReference type="InterPro" id="IPR016160">
    <property type="entry name" value="Ald_DH_CS_CYS"/>
</dbReference>
<dbReference type="CDD" id="cd07112">
    <property type="entry name" value="ALDH_GABALDH-PuuC"/>
    <property type="match status" value="1"/>
</dbReference>
<sequence length="476" mass="51164">FIDGRFVDALDGKTFTTVNPANGEVLTRIAECDAADVEVAVAAAKAAFEDRRWAGLAPKERKRALLRLADLVEQHAQELALIESLDNGKPVDDALAADLPDAIETLRWHAEAIDKLYDQSSPTPGDLVSLVVREPVGVVGAVIPWNFPLAILAMKTAPALAGGNSLIVKPAEQTTLSALRFAELVAEAGIPAGVFNIVTGFGETVGQALGRHPDVDCLSFTGSTEVGRYFLKYAAESNLKKVILELGGKSPAIVMDDVDDLQPIVEQLAIGILFSQGENCSAGSRLLVHEKVKGRLLEALVEHFKTWTVGDPLVEGTRIGALIDEKHMNNILGYIKAGVEEGGRIILGGQRIRQETGGYYIEPTIFDDVSNQMTIAREEIFGPVLSVITFSSVEEAIAIANDTPYGLAASLYTNNLHTAHKVSRAIRAGTVSVNCFSEGDQSVPFGGFKQSGFGGREKSFLAHDQYSEVKTIWIQL</sequence>
<organism evidence="6 7">
    <name type="scientific">Chloropsis hardwickii</name>
    <dbReference type="NCBI Taxonomy" id="667144"/>
    <lineage>
        <taxon>Eukaryota</taxon>
        <taxon>Metazoa</taxon>
        <taxon>Chordata</taxon>
        <taxon>Craniata</taxon>
        <taxon>Vertebrata</taxon>
        <taxon>Euteleostomi</taxon>
        <taxon>Archelosauria</taxon>
        <taxon>Archosauria</taxon>
        <taxon>Dinosauria</taxon>
        <taxon>Saurischia</taxon>
        <taxon>Theropoda</taxon>
        <taxon>Coelurosauria</taxon>
        <taxon>Aves</taxon>
        <taxon>Neognathae</taxon>
        <taxon>Neoaves</taxon>
        <taxon>Telluraves</taxon>
        <taxon>Australaves</taxon>
        <taxon>Passeriformes</taxon>
        <taxon>Corvoidea</taxon>
        <taxon>Irenidae</taxon>
        <taxon>Chloropsis</taxon>
    </lineage>
</organism>
<dbReference type="InterPro" id="IPR015590">
    <property type="entry name" value="Aldehyde_DH_dom"/>
</dbReference>
<comment type="similarity">
    <text evidence="1 4">Belongs to the aldehyde dehydrogenase family.</text>
</comment>
<dbReference type="PANTHER" id="PTHR11699">
    <property type="entry name" value="ALDEHYDE DEHYDROGENASE-RELATED"/>
    <property type="match status" value="1"/>
</dbReference>
<dbReference type="FunFam" id="3.40.309.10:FF:000012">
    <property type="entry name" value="Betaine aldehyde dehydrogenase"/>
    <property type="match status" value="1"/>
</dbReference>
<protein>
    <submittedName>
        <fullName evidence="6">AL2B4 dehydrogenase</fullName>
    </submittedName>
</protein>
<feature type="non-terminal residue" evidence="6">
    <location>
        <position position="476"/>
    </location>
</feature>
<keyword evidence="2 4" id="KW-0560">Oxidoreductase</keyword>
<proteinExistence type="inferred from homology"/>
<dbReference type="AlphaFoldDB" id="A0A850V9G4"/>
<evidence type="ECO:0000256" key="3">
    <source>
        <dbReference type="PROSITE-ProRule" id="PRU10007"/>
    </source>
</evidence>
<feature type="domain" description="Aldehyde dehydrogenase" evidence="5">
    <location>
        <begin position="10"/>
        <end position="472"/>
    </location>
</feature>